<feature type="region of interest" description="Disordered" evidence="3">
    <location>
        <begin position="1"/>
        <end position="30"/>
    </location>
</feature>
<name>A0ABQ3PE45_9ACTN</name>
<keyword evidence="5" id="KW-1185">Reference proteome</keyword>
<evidence type="ECO:0000256" key="2">
    <source>
        <dbReference type="ARBA" id="ARBA00023125"/>
    </source>
</evidence>
<dbReference type="InterPro" id="IPR052021">
    <property type="entry name" value="Type-I_RS_S_subunit"/>
</dbReference>
<evidence type="ECO:0000256" key="1">
    <source>
        <dbReference type="ARBA" id="ARBA00022747"/>
    </source>
</evidence>
<accession>A0ABQ3PE45</accession>
<dbReference type="EMBL" id="BNDW01000035">
    <property type="protein sequence ID" value="GHI23276.1"/>
    <property type="molecule type" value="Genomic_DNA"/>
</dbReference>
<dbReference type="PANTHER" id="PTHR30408">
    <property type="entry name" value="TYPE-1 RESTRICTION ENZYME ECOKI SPECIFICITY PROTEIN"/>
    <property type="match status" value="1"/>
</dbReference>
<keyword evidence="2" id="KW-0238">DNA-binding</keyword>
<gene>
    <name evidence="4" type="ORF">Shyd_46470</name>
</gene>
<comment type="caution">
    <text evidence="4">The sequence shown here is derived from an EMBL/GenBank/DDBJ whole genome shotgun (WGS) entry which is preliminary data.</text>
</comment>
<evidence type="ECO:0000256" key="3">
    <source>
        <dbReference type="SAM" id="MobiDB-lite"/>
    </source>
</evidence>
<reference evidence="4" key="1">
    <citation type="submission" date="2024-05" db="EMBL/GenBank/DDBJ databases">
        <title>Whole genome shotgun sequence of Streptomyces hydrogenans NBRC 13475.</title>
        <authorList>
            <person name="Komaki H."/>
            <person name="Tamura T."/>
        </authorList>
    </citation>
    <scope>NUCLEOTIDE SEQUENCE</scope>
    <source>
        <strain evidence="4">NBRC 13475</strain>
    </source>
</reference>
<evidence type="ECO:0000313" key="5">
    <source>
        <dbReference type="Proteomes" id="UP001052739"/>
    </source>
</evidence>
<dbReference type="CDD" id="cd17268">
    <property type="entry name" value="RMtype1_S_Ara36733I_TRD1-CR1_like"/>
    <property type="match status" value="1"/>
</dbReference>
<feature type="compositionally biased region" description="Polar residues" evidence="3">
    <location>
        <begin position="1"/>
        <end position="10"/>
    </location>
</feature>
<protein>
    <recommendedName>
        <fullName evidence="6">Restriction endonuclease subunit S</fullName>
    </recommendedName>
</protein>
<dbReference type="SUPFAM" id="SSF116734">
    <property type="entry name" value="DNA methylase specificity domain"/>
    <property type="match status" value="2"/>
</dbReference>
<dbReference type="PANTHER" id="PTHR30408:SF12">
    <property type="entry name" value="TYPE I RESTRICTION ENZYME MJAVIII SPECIFICITY SUBUNIT"/>
    <property type="match status" value="1"/>
</dbReference>
<proteinExistence type="predicted"/>
<keyword evidence="1" id="KW-0680">Restriction system</keyword>
<organism evidence="4 5">
    <name type="scientific">Streptomyces hydrogenans</name>
    <dbReference type="NCBI Taxonomy" id="1873719"/>
    <lineage>
        <taxon>Bacteria</taxon>
        <taxon>Bacillati</taxon>
        <taxon>Actinomycetota</taxon>
        <taxon>Actinomycetes</taxon>
        <taxon>Kitasatosporales</taxon>
        <taxon>Streptomycetaceae</taxon>
        <taxon>Streptomyces</taxon>
    </lineage>
</organism>
<dbReference type="InterPro" id="IPR044946">
    <property type="entry name" value="Restrct_endonuc_typeI_TRD_sf"/>
</dbReference>
<dbReference type="Gene3D" id="3.90.220.20">
    <property type="entry name" value="DNA methylase specificity domains"/>
    <property type="match status" value="2"/>
</dbReference>
<sequence length="426" mass="47337">MSDWQQTTLDDPQAHAHRTVPIPLQGPNASMSDWQQVTMGRLFSPDNTRLGPHTDEPIVMSLSKYDGFVRADDYFDKRIASEKLDGYKIVEPGEWAYSTIHIDEGSIARNNLGETGVISPMYTTLRWRGERVALPEYAELLVRSPRMLAEYTNNAQGSVNRRRSLPFKAFSAIGITLPPLPVQERIVEVIGTVDEKVVALKVEADSLLRVRNAALGEMLSQGGDDWLSAPLSEAGTLIRGRRFVKSDYVESGLGCIHYGQIYTDYGASATRTVTHLPESLRSSMRLAQHGDVVIAGTSENVDDVGKAVAWLGDEGVAVHDDCFIFRHDLDPKFVSYFFASPLFQHRKRQFTSETKVVRISATNLKKIVMPVPPRTEQQRISGVATAMDAQINALCDEAERLRQARAALVSGLLEHTIDIKSVELEV</sequence>
<evidence type="ECO:0008006" key="6">
    <source>
        <dbReference type="Google" id="ProtNLM"/>
    </source>
</evidence>
<evidence type="ECO:0000313" key="4">
    <source>
        <dbReference type="EMBL" id="GHI23276.1"/>
    </source>
</evidence>
<dbReference type="Proteomes" id="UP001052739">
    <property type="component" value="Unassembled WGS sequence"/>
</dbReference>
<dbReference type="RefSeq" id="WP_190223240.1">
    <property type="nucleotide sequence ID" value="NZ_BNBS01000029.1"/>
</dbReference>